<gene>
    <name evidence="2" type="ORF">DAA48_17670</name>
</gene>
<dbReference type="Pfam" id="PF13304">
    <property type="entry name" value="AAA_21"/>
    <property type="match status" value="1"/>
</dbReference>
<dbReference type="AlphaFoldDB" id="A0A2T4MYT2"/>
<evidence type="ECO:0000259" key="1">
    <source>
        <dbReference type="Pfam" id="PF13304"/>
    </source>
</evidence>
<dbReference type="Gene3D" id="3.40.50.300">
    <property type="entry name" value="P-loop containing nucleotide triphosphate hydrolases"/>
    <property type="match status" value="1"/>
</dbReference>
<evidence type="ECO:0000313" key="2">
    <source>
        <dbReference type="EMBL" id="PTH79743.1"/>
    </source>
</evidence>
<dbReference type="InterPro" id="IPR027417">
    <property type="entry name" value="P-loop_NTPase"/>
</dbReference>
<protein>
    <recommendedName>
        <fullName evidence="1">ATPase AAA-type core domain-containing protein</fullName>
    </recommendedName>
</protein>
<dbReference type="GO" id="GO:0005524">
    <property type="term" value="F:ATP binding"/>
    <property type="evidence" value="ECO:0007669"/>
    <property type="project" value="InterPro"/>
</dbReference>
<feature type="domain" description="ATPase AAA-type core" evidence="1">
    <location>
        <begin position="111"/>
        <end position="178"/>
    </location>
</feature>
<comment type="caution">
    <text evidence="2">The sequence shown here is derived from an EMBL/GenBank/DDBJ whole genome shotgun (WGS) entry which is preliminary data.</text>
</comment>
<organism evidence="2 3">
    <name type="scientific">Aeromonas veronii</name>
    <dbReference type="NCBI Taxonomy" id="654"/>
    <lineage>
        <taxon>Bacteria</taxon>
        <taxon>Pseudomonadati</taxon>
        <taxon>Pseudomonadota</taxon>
        <taxon>Gammaproteobacteria</taxon>
        <taxon>Aeromonadales</taxon>
        <taxon>Aeromonadaceae</taxon>
        <taxon>Aeromonas</taxon>
    </lineage>
</organism>
<dbReference type="EMBL" id="PZKL01000039">
    <property type="protein sequence ID" value="PTH79743.1"/>
    <property type="molecule type" value="Genomic_DNA"/>
</dbReference>
<dbReference type="RefSeq" id="WP_107684200.1">
    <property type="nucleotide sequence ID" value="NZ_PZKL01000039.1"/>
</dbReference>
<name>A0A2T4MYT2_AERVE</name>
<evidence type="ECO:0000313" key="3">
    <source>
        <dbReference type="Proteomes" id="UP000241986"/>
    </source>
</evidence>
<reference evidence="2 3" key="1">
    <citation type="submission" date="2018-03" db="EMBL/GenBank/DDBJ databases">
        <title>Aeromonas veronii whole genome sequencing and analysis.</title>
        <authorList>
            <person name="Xie H."/>
            <person name="Liu T."/>
            <person name="Wang K."/>
        </authorList>
    </citation>
    <scope>NUCLEOTIDE SEQUENCE [LARGE SCALE GENOMIC DNA]</scope>
    <source>
        <strain evidence="2 3">XH.VA.1</strain>
    </source>
</reference>
<proteinExistence type="predicted"/>
<dbReference type="Proteomes" id="UP000241986">
    <property type="component" value="Unassembled WGS sequence"/>
</dbReference>
<sequence length="178" mass="20497">MLKNDNILNNKKLFSLLKLDPNVEVLFKTKLPPYEPIVRLYNGKKRTYTSTEFNFEYFTRLISHHYKLISEKLHGSKEHLYNAYKAYVECSPYLSCMLSPTNNIPRSSLLYLLDIGIINASDIVFFNENEFEPIAISDLSSGQKCMILTLLNIAGSISDNSIVCIDEPEISLHPKWQK</sequence>
<dbReference type="InterPro" id="IPR003959">
    <property type="entry name" value="ATPase_AAA_core"/>
</dbReference>
<dbReference type="GO" id="GO:0016887">
    <property type="term" value="F:ATP hydrolysis activity"/>
    <property type="evidence" value="ECO:0007669"/>
    <property type="project" value="InterPro"/>
</dbReference>
<accession>A0A2T4MYT2</accession>